<dbReference type="Pfam" id="PF00096">
    <property type="entry name" value="zf-C2H2"/>
    <property type="match status" value="4"/>
</dbReference>
<evidence type="ECO:0000256" key="6">
    <source>
        <dbReference type="ARBA" id="ARBA00023163"/>
    </source>
</evidence>
<dbReference type="SMART" id="SM00355">
    <property type="entry name" value="ZnF_C2H2"/>
    <property type="match status" value="7"/>
</dbReference>
<organism evidence="10 11">
    <name type="scientific">Vanrija pseudolonga</name>
    <dbReference type="NCBI Taxonomy" id="143232"/>
    <lineage>
        <taxon>Eukaryota</taxon>
        <taxon>Fungi</taxon>
        <taxon>Dikarya</taxon>
        <taxon>Basidiomycota</taxon>
        <taxon>Agaricomycotina</taxon>
        <taxon>Tremellomycetes</taxon>
        <taxon>Trichosporonales</taxon>
        <taxon>Trichosporonaceae</taxon>
        <taxon>Vanrija</taxon>
    </lineage>
</organism>
<feature type="compositionally biased region" description="Basic and acidic residues" evidence="8">
    <location>
        <begin position="423"/>
        <end position="435"/>
    </location>
</feature>
<evidence type="ECO:0000256" key="1">
    <source>
        <dbReference type="ARBA" id="ARBA00022723"/>
    </source>
</evidence>
<evidence type="ECO:0000259" key="9">
    <source>
        <dbReference type="PROSITE" id="PS50157"/>
    </source>
</evidence>
<feature type="compositionally biased region" description="Basic residues" evidence="8">
    <location>
        <begin position="436"/>
        <end position="446"/>
    </location>
</feature>
<feature type="region of interest" description="Disordered" evidence="8">
    <location>
        <begin position="45"/>
        <end position="65"/>
    </location>
</feature>
<dbReference type="PANTHER" id="PTHR19818">
    <property type="entry name" value="ZINC FINGER PROTEIN ZIC AND GLI"/>
    <property type="match status" value="1"/>
</dbReference>
<feature type="compositionally biased region" description="Low complexity" evidence="8">
    <location>
        <begin position="1"/>
        <end position="14"/>
    </location>
</feature>
<dbReference type="FunFam" id="3.30.160.60:FF:000125">
    <property type="entry name" value="Putative zinc finger protein 143"/>
    <property type="match status" value="2"/>
</dbReference>
<name>A0AAF0YD51_9TREE</name>
<sequence length="690" mass="73206">MQAQQQQQTISRAASPPPSPLTAPNRSFVPDNWEALVCCDLDHGSSSSSSRTHTHTHSHTGGETKCNSPCPFETYCCLDEHCEESHPHPHPHPHPHAADKCVAEPCTEACSSEACEDACFDPNCLPEGEDALAAAGACCDQPGEDPSNWCGTGCTIEEYLQCCHDAGCMMPQAAAPAPTDPLALLAAGAAAQALSTPPNAPNFFDIAAVLASASASAATTPAATASVGPTPAPMPMMPPPPGGNMCHWQNCHRSFESMQALLAHLASDHLGAPVDAPAAPVATAPQQPSPTGTGIGVSMNQMTFNPIAASSMNNVAGTQGDLLSCLWDDCFPLDQLACGVDLPPLDANSCAQHQHAPVPDPQHAHAHSHAHHTATGEPLSPQTMLRHLLEEHLGVPGQLLWNSDAAAQAMNQQAQAQAHAHAHGHDHAHVHDHTHGHTHAHAHMHPPVKTEAGVSAHAHAHAHGGHHAHAHHHHGGSFKLPPTPSPTPTASTEGPLHVCKWPGCTITEAFASAGDLMEHLSECHVGRGKDSYRCHWDGCGGPEGRLFGSRQKVLRHLQSHTGHRPYVCNVCSQSFSEAAPLAAHMRRHADEKPYACDFPGCGKRFAISSSLTIHMRTHNGEKPFICPHCGKGFVEASNLTKHIRTHTGERPFACTHPGCGKKFTRPDQLKRHMLVHNPEHKGRVAAKARA</sequence>
<dbReference type="GO" id="GO:0008270">
    <property type="term" value="F:zinc ion binding"/>
    <property type="evidence" value="ECO:0007669"/>
    <property type="project" value="UniProtKB-KW"/>
</dbReference>
<dbReference type="InterPro" id="IPR050329">
    <property type="entry name" value="GLI_C2H2-zinc-finger"/>
</dbReference>
<dbReference type="GO" id="GO:0000981">
    <property type="term" value="F:DNA-binding transcription factor activity, RNA polymerase II-specific"/>
    <property type="evidence" value="ECO:0007669"/>
    <property type="project" value="TreeGrafter"/>
</dbReference>
<keyword evidence="5" id="KW-0805">Transcription regulation</keyword>
<dbReference type="Gene3D" id="3.30.160.60">
    <property type="entry name" value="Classic Zinc Finger"/>
    <property type="match status" value="6"/>
</dbReference>
<dbReference type="PANTHER" id="PTHR19818:SF139">
    <property type="entry name" value="PAIR-RULE PROTEIN ODD-PAIRED"/>
    <property type="match status" value="1"/>
</dbReference>
<feature type="region of interest" description="Disordered" evidence="8">
    <location>
        <begin position="1"/>
        <end position="27"/>
    </location>
</feature>
<feature type="domain" description="C2H2-type" evidence="9">
    <location>
        <begin position="624"/>
        <end position="651"/>
    </location>
</feature>
<dbReference type="InterPro" id="IPR036236">
    <property type="entry name" value="Znf_C2H2_sf"/>
</dbReference>
<gene>
    <name evidence="10" type="primary">ZAP1</name>
    <name evidence="10" type="ORF">LOC62_04G006136</name>
</gene>
<reference evidence="10" key="1">
    <citation type="submission" date="2023-10" db="EMBL/GenBank/DDBJ databases">
        <authorList>
            <person name="Noh H."/>
        </authorList>
    </citation>
    <scope>NUCLEOTIDE SEQUENCE</scope>
    <source>
        <strain evidence="10">DUCC4014</strain>
    </source>
</reference>
<evidence type="ECO:0000256" key="2">
    <source>
        <dbReference type="ARBA" id="ARBA00022737"/>
    </source>
</evidence>
<feature type="compositionally biased region" description="Low complexity" evidence="8">
    <location>
        <begin position="408"/>
        <end position="419"/>
    </location>
</feature>
<dbReference type="PROSITE" id="PS50157">
    <property type="entry name" value="ZINC_FINGER_C2H2_2"/>
    <property type="match status" value="5"/>
</dbReference>
<dbReference type="EMBL" id="CP086717">
    <property type="protein sequence ID" value="WOO82654.1"/>
    <property type="molecule type" value="Genomic_DNA"/>
</dbReference>
<dbReference type="GO" id="GO:0000978">
    <property type="term" value="F:RNA polymerase II cis-regulatory region sequence-specific DNA binding"/>
    <property type="evidence" value="ECO:0007669"/>
    <property type="project" value="UniProtKB-ARBA"/>
</dbReference>
<feature type="compositionally biased region" description="Basic residues" evidence="8">
    <location>
        <begin position="458"/>
        <end position="476"/>
    </location>
</feature>
<proteinExistence type="predicted"/>
<feature type="domain" description="C2H2-type" evidence="9">
    <location>
        <begin position="566"/>
        <end position="593"/>
    </location>
</feature>
<evidence type="ECO:0000256" key="5">
    <source>
        <dbReference type="ARBA" id="ARBA00023015"/>
    </source>
</evidence>
<dbReference type="GO" id="GO:0005634">
    <property type="term" value="C:nucleus"/>
    <property type="evidence" value="ECO:0007669"/>
    <property type="project" value="UniProtKB-ARBA"/>
</dbReference>
<dbReference type="RefSeq" id="XP_062628686.1">
    <property type="nucleotide sequence ID" value="XM_062772702.1"/>
</dbReference>
<evidence type="ECO:0000313" key="11">
    <source>
        <dbReference type="Proteomes" id="UP000827549"/>
    </source>
</evidence>
<dbReference type="PROSITE" id="PS00028">
    <property type="entry name" value="ZINC_FINGER_C2H2_1"/>
    <property type="match status" value="5"/>
</dbReference>
<evidence type="ECO:0000313" key="10">
    <source>
        <dbReference type="EMBL" id="WOO82654.1"/>
    </source>
</evidence>
<evidence type="ECO:0000256" key="4">
    <source>
        <dbReference type="ARBA" id="ARBA00022833"/>
    </source>
</evidence>
<feature type="domain" description="C2H2-type" evidence="9">
    <location>
        <begin position="594"/>
        <end position="623"/>
    </location>
</feature>
<protein>
    <submittedName>
        <fullName evidence="10">Zinc-responsive transcriptional regulator ZAP1</fullName>
    </submittedName>
</protein>
<dbReference type="GO" id="GO:0045944">
    <property type="term" value="P:positive regulation of transcription by RNA polymerase II"/>
    <property type="evidence" value="ECO:0007669"/>
    <property type="project" value="UniProtKB-ARBA"/>
</dbReference>
<dbReference type="InterPro" id="IPR013087">
    <property type="entry name" value="Znf_C2H2_type"/>
</dbReference>
<keyword evidence="6" id="KW-0804">Transcription</keyword>
<keyword evidence="3 7" id="KW-0863">Zinc-finger</keyword>
<dbReference type="SUPFAM" id="SSF57667">
    <property type="entry name" value="beta-beta-alpha zinc fingers"/>
    <property type="match status" value="4"/>
</dbReference>
<feature type="domain" description="C2H2-type" evidence="9">
    <location>
        <begin position="532"/>
        <end position="565"/>
    </location>
</feature>
<evidence type="ECO:0000256" key="8">
    <source>
        <dbReference type="SAM" id="MobiDB-lite"/>
    </source>
</evidence>
<evidence type="ECO:0000256" key="3">
    <source>
        <dbReference type="ARBA" id="ARBA00022771"/>
    </source>
</evidence>
<feature type="region of interest" description="Disordered" evidence="8">
    <location>
        <begin position="408"/>
        <end position="494"/>
    </location>
</feature>
<dbReference type="FunFam" id="3.30.160.60:FF:000032">
    <property type="entry name" value="Krueppel-like factor 4"/>
    <property type="match status" value="1"/>
</dbReference>
<evidence type="ECO:0000256" key="7">
    <source>
        <dbReference type="PROSITE-ProRule" id="PRU00042"/>
    </source>
</evidence>
<dbReference type="GeneID" id="87809363"/>
<dbReference type="AlphaFoldDB" id="A0AAF0YD51"/>
<keyword evidence="1" id="KW-0479">Metal-binding</keyword>
<feature type="region of interest" description="Disordered" evidence="8">
    <location>
        <begin position="351"/>
        <end position="379"/>
    </location>
</feature>
<accession>A0AAF0YD51</accession>
<feature type="domain" description="C2H2-type" evidence="9">
    <location>
        <begin position="652"/>
        <end position="681"/>
    </location>
</feature>
<dbReference type="FunFam" id="3.30.160.60:FF:000495">
    <property type="entry name" value="zinc finger protein 668"/>
    <property type="match status" value="1"/>
</dbReference>
<keyword evidence="4" id="KW-0862">Zinc</keyword>
<keyword evidence="11" id="KW-1185">Reference proteome</keyword>
<dbReference type="Proteomes" id="UP000827549">
    <property type="component" value="Chromosome 4"/>
</dbReference>
<keyword evidence="2" id="KW-0677">Repeat</keyword>